<proteinExistence type="predicted"/>
<dbReference type="Proteomes" id="UP000887013">
    <property type="component" value="Unassembled WGS sequence"/>
</dbReference>
<evidence type="ECO:0000313" key="2">
    <source>
        <dbReference type="Proteomes" id="UP000887013"/>
    </source>
</evidence>
<gene>
    <name evidence="1" type="ORF">NPIL_251811</name>
</gene>
<keyword evidence="2" id="KW-1185">Reference proteome</keyword>
<evidence type="ECO:0000313" key="1">
    <source>
        <dbReference type="EMBL" id="GFT30130.1"/>
    </source>
</evidence>
<reference evidence="1" key="1">
    <citation type="submission" date="2020-08" db="EMBL/GenBank/DDBJ databases">
        <title>Multicomponent nature underlies the extraordinary mechanical properties of spider dragline silk.</title>
        <authorList>
            <person name="Kono N."/>
            <person name="Nakamura H."/>
            <person name="Mori M."/>
            <person name="Yoshida Y."/>
            <person name="Ohtoshi R."/>
            <person name="Malay A.D."/>
            <person name="Moran D.A.P."/>
            <person name="Tomita M."/>
            <person name="Numata K."/>
            <person name="Arakawa K."/>
        </authorList>
    </citation>
    <scope>NUCLEOTIDE SEQUENCE</scope>
</reference>
<protein>
    <submittedName>
        <fullName evidence="1">Uncharacterized protein</fullName>
    </submittedName>
</protein>
<dbReference type="EMBL" id="BMAW01012721">
    <property type="protein sequence ID" value="GFT30130.1"/>
    <property type="molecule type" value="Genomic_DNA"/>
</dbReference>
<name>A0A8X6TPF4_NEPPI</name>
<organism evidence="1 2">
    <name type="scientific">Nephila pilipes</name>
    <name type="common">Giant wood spider</name>
    <name type="synonym">Nephila maculata</name>
    <dbReference type="NCBI Taxonomy" id="299642"/>
    <lineage>
        <taxon>Eukaryota</taxon>
        <taxon>Metazoa</taxon>
        <taxon>Ecdysozoa</taxon>
        <taxon>Arthropoda</taxon>
        <taxon>Chelicerata</taxon>
        <taxon>Arachnida</taxon>
        <taxon>Araneae</taxon>
        <taxon>Araneomorphae</taxon>
        <taxon>Entelegynae</taxon>
        <taxon>Araneoidea</taxon>
        <taxon>Nephilidae</taxon>
        <taxon>Nephila</taxon>
    </lineage>
</organism>
<sequence>MSQLLVNSIIKMEGISQVFGVETIGRKSYVPNNVPVCPTYPTSKDVLSMESHRWSFRIEKSLICGCSLLTPGKGVLLNAEQYTEVG</sequence>
<comment type="caution">
    <text evidence="1">The sequence shown here is derived from an EMBL/GenBank/DDBJ whole genome shotgun (WGS) entry which is preliminary data.</text>
</comment>
<dbReference type="AlphaFoldDB" id="A0A8X6TPF4"/>
<accession>A0A8X6TPF4</accession>